<dbReference type="OrthoDB" id="9796554at2"/>
<comment type="subcellular location">
    <subcellularLocation>
        <location evidence="1">Cell envelope</location>
    </subcellularLocation>
</comment>
<dbReference type="Gene3D" id="3.40.30.10">
    <property type="entry name" value="Glutaredoxin"/>
    <property type="match status" value="1"/>
</dbReference>
<evidence type="ECO:0000313" key="7">
    <source>
        <dbReference type="EMBL" id="OFJ54586.1"/>
    </source>
</evidence>
<keyword evidence="2" id="KW-0201">Cytochrome c-type biogenesis</keyword>
<keyword evidence="8" id="KW-1185">Reference proteome</keyword>
<keyword evidence="4" id="KW-1015">Disulfide bond</keyword>
<dbReference type="InterPro" id="IPR050553">
    <property type="entry name" value="Thioredoxin_ResA/DsbE_sf"/>
</dbReference>
<dbReference type="InterPro" id="IPR013740">
    <property type="entry name" value="Redoxin"/>
</dbReference>
<dbReference type="Pfam" id="PF08534">
    <property type="entry name" value="Redoxin"/>
    <property type="match status" value="1"/>
</dbReference>
<feature type="domain" description="Thioredoxin" evidence="6">
    <location>
        <begin position="60"/>
        <end position="203"/>
    </location>
</feature>
<keyword evidence="3" id="KW-0735">Signal-anchor</keyword>
<accession>A0A1E8Q828</accession>
<evidence type="ECO:0000256" key="5">
    <source>
        <dbReference type="ARBA" id="ARBA00023284"/>
    </source>
</evidence>
<dbReference type="InterPro" id="IPR017937">
    <property type="entry name" value="Thioredoxin_CS"/>
</dbReference>
<dbReference type="Proteomes" id="UP000178953">
    <property type="component" value="Unassembled WGS sequence"/>
</dbReference>
<protein>
    <submittedName>
        <fullName evidence="7">Alkyl hydroperoxide reductase</fullName>
    </submittedName>
</protein>
<gene>
    <name evidence="7" type="ORF">BEL07_06470</name>
</gene>
<reference evidence="7 8" key="1">
    <citation type="submission" date="2016-09" db="EMBL/GenBank/DDBJ databases">
        <title>genome sequence of Mycobacterium sp. 739 SCH.</title>
        <authorList>
            <person name="Greninger A.L."/>
            <person name="Qin X."/>
            <person name="Jerome K."/>
            <person name="Vora S."/>
            <person name="Quinn K."/>
        </authorList>
    </citation>
    <scope>NUCLEOTIDE SEQUENCE [LARGE SCALE GENOMIC DNA]</scope>
    <source>
        <strain evidence="7 8">SCH</strain>
    </source>
</reference>
<dbReference type="PROSITE" id="PS00194">
    <property type="entry name" value="THIOREDOXIN_1"/>
    <property type="match status" value="1"/>
</dbReference>
<dbReference type="EMBL" id="MCHX01000011">
    <property type="protein sequence ID" value="OFJ54586.1"/>
    <property type="molecule type" value="Genomic_DNA"/>
</dbReference>
<dbReference type="GO" id="GO:0016491">
    <property type="term" value="F:oxidoreductase activity"/>
    <property type="evidence" value="ECO:0007669"/>
    <property type="project" value="InterPro"/>
</dbReference>
<evidence type="ECO:0000256" key="1">
    <source>
        <dbReference type="ARBA" id="ARBA00004196"/>
    </source>
</evidence>
<dbReference type="CDD" id="cd02966">
    <property type="entry name" value="TlpA_like_family"/>
    <property type="match status" value="1"/>
</dbReference>
<evidence type="ECO:0000313" key="8">
    <source>
        <dbReference type="Proteomes" id="UP000178953"/>
    </source>
</evidence>
<dbReference type="AlphaFoldDB" id="A0A1E8Q828"/>
<evidence type="ECO:0000256" key="4">
    <source>
        <dbReference type="ARBA" id="ARBA00023157"/>
    </source>
</evidence>
<evidence type="ECO:0000256" key="3">
    <source>
        <dbReference type="ARBA" id="ARBA00022968"/>
    </source>
</evidence>
<name>A0A1E8Q828_9MYCO</name>
<keyword evidence="5" id="KW-0676">Redox-active center</keyword>
<dbReference type="PROSITE" id="PS51352">
    <property type="entry name" value="THIOREDOXIN_2"/>
    <property type="match status" value="1"/>
</dbReference>
<dbReference type="InterPro" id="IPR036249">
    <property type="entry name" value="Thioredoxin-like_sf"/>
</dbReference>
<evidence type="ECO:0000259" key="6">
    <source>
        <dbReference type="PROSITE" id="PS51352"/>
    </source>
</evidence>
<comment type="caution">
    <text evidence="7">The sequence shown here is derived from an EMBL/GenBank/DDBJ whole genome shotgun (WGS) entry which is preliminary data.</text>
</comment>
<dbReference type="InterPro" id="IPR013766">
    <property type="entry name" value="Thioredoxin_domain"/>
</dbReference>
<keyword evidence="3" id="KW-0812">Transmembrane</keyword>
<sequence>MVPVRSLAVLAVAVAAITALIVGLFWAAEPASSPTSGAAGVAARAHPTRDEGGAPPCPAAAITDPVPALSGVSARCLGAPGPVDVGAVVAGPPTLLNLWASWCAPCREEMPVLDAYAATPDAVRVIGVNVTDRPDAAAALMRDLKIRYPSLTDADDVQRALGTPPLLPLSYLVTGDGAVRRLQDVLVFGDPAQVRTSVAAALRDGGIR</sequence>
<dbReference type="SUPFAM" id="SSF52833">
    <property type="entry name" value="Thioredoxin-like"/>
    <property type="match status" value="1"/>
</dbReference>
<dbReference type="RefSeq" id="WP_070352275.1">
    <property type="nucleotide sequence ID" value="NZ_CP043474.1"/>
</dbReference>
<dbReference type="PANTHER" id="PTHR42852">
    <property type="entry name" value="THIOL:DISULFIDE INTERCHANGE PROTEIN DSBE"/>
    <property type="match status" value="1"/>
</dbReference>
<organism evidence="7 8">
    <name type="scientific">Mycolicibacterium grossiae</name>
    <dbReference type="NCBI Taxonomy" id="1552759"/>
    <lineage>
        <taxon>Bacteria</taxon>
        <taxon>Bacillati</taxon>
        <taxon>Actinomycetota</taxon>
        <taxon>Actinomycetes</taxon>
        <taxon>Mycobacteriales</taxon>
        <taxon>Mycobacteriaceae</taxon>
        <taxon>Mycolicibacterium</taxon>
    </lineage>
</organism>
<dbReference type="GO" id="GO:0030313">
    <property type="term" value="C:cell envelope"/>
    <property type="evidence" value="ECO:0007669"/>
    <property type="project" value="UniProtKB-SubCell"/>
</dbReference>
<dbReference type="GO" id="GO:0017004">
    <property type="term" value="P:cytochrome complex assembly"/>
    <property type="evidence" value="ECO:0007669"/>
    <property type="project" value="UniProtKB-KW"/>
</dbReference>
<proteinExistence type="predicted"/>
<evidence type="ECO:0000256" key="2">
    <source>
        <dbReference type="ARBA" id="ARBA00022748"/>
    </source>
</evidence>
<dbReference type="PANTHER" id="PTHR42852:SF6">
    <property type="entry name" value="THIOL:DISULFIDE INTERCHANGE PROTEIN DSBE"/>
    <property type="match status" value="1"/>
</dbReference>